<sequence>MLLLCFLLFLLPSFFFLAASSLFFPSLSLFLDCFTILNLISVLLFFPQLRNKESKSP</sequence>
<dbReference type="EMBL" id="CM004399">
    <property type="protein sequence ID" value="OAY33666.1"/>
    <property type="molecule type" value="Genomic_DNA"/>
</dbReference>
<keyword evidence="1" id="KW-0472">Membrane</keyword>
<feature type="transmembrane region" description="Helical" evidence="1">
    <location>
        <begin position="28"/>
        <end position="46"/>
    </location>
</feature>
<evidence type="ECO:0000256" key="1">
    <source>
        <dbReference type="SAM" id="Phobius"/>
    </source>
</evidence>
<evidence type="ECO:0000313" key="2">
    <source>
        <dbReference type="EMBL" id="OAY33666.1"/>
    </source>
</evidence>
<protein>
    <submittedName>
        <fullName evidence="2">Uncharacterized protein</fullName>
    </submittedName>
</protein>
<dbReference type="AlphaFoldDB" id="A0A2C9UR62"/>
<name>A0A2C9UR62_MANES</name>
<gene>
    <name evidence="2" type="ORF">MANES_13G115100</name>
</gene>
<proteinExistence type="predicted"/>
<accession>A0A2C9UR62</accession>
<keyword evidence="1" id="KW-0812">Transmembrane</keyword>
<reference evidence="2" key="1">
    <citation type="submission" date="2016-02" db="EMBL/GenBank/DDBJ databases">
        <title>WGS assembly of Manihot esculenta.</title>
        <authorList>
            <person name="Bredeson J.V."/>
            <person name="Prochnik S.E."/>
            <person name="Lyons J.B."/>
            <person name="Schmutz J."/>
            <person name="Grimwood J."/>
            <person name="Vrebalov J."/>
            <person name="Bart R.S."/>
            <person name="Amuge T."/>
            <person name="Ferguson M.E."/>
            <person name="Green R."/>
            <person name="Putnam N."/>
            <person name="Stites J."/>
            <person name="Rounsley S."/>
            <person name="Rokhsar D.S."/>
        </authorList>
    </citation>
    <scope>NUCLEOTIDE SEQUENCE [LARGE SCALE GENOMIC DNA]</scope>
    <source>
        <tissue evidence="2">Leaf</tissue>
    </source>
</reference>
<organism evidence="2">
    <name type="scientific">Manihot esculenta</name>
    <name type="common">Cassava</name>
    <name type="synonym">Jatropha manihot</name>
    <dbReference type="NCBI Taxonomy" id="3983"/>
    <lineage>
        <taxon>Eukaryota</taxon>
        <taxon>Viridiplantae</taxon>
        <taxon>Streptophyta</taxon>
        <taxon>Embryophyta</taxon>
        <taxon>Tracheophyta</taxon>
        <taxon>Spermatophyta</taxon>
        <taxon>Magnoliopsida</taxon>
        <taxon>eudicotyledons</taxon>
        <taxon>Gunneridae</taxon>
        <taxon>Pentapetalae</taxon>
        <taxon>rosids</taxon>
        <taxon>fabids</taxon>
        <taxon>Malpighiales</taxon>
        <taxon>Euphorbiaceae</taxon>
        <taxon>Crotonoideae</taxon>
        <taxon>Manihoteae</taxon>
        <taxon>Manihot</taxon>
    </lineage>
</organism>
<keyword evidence="1" id="KW-1133">Transmembrane helix</keyword>